<evidence type="ECO:0000256" key="5">
    <source>
        <dbReference type="ARBA" id="ARBA00048964"/>
    </source>
</evidence>
<reference evidence="8 9" key="1">
    <citation type="submission" date="2020-08" db="EMBL/GenBank/DDBJ databases">
        <authorList>
            <person name="Hejnol A."/>
        </authorList>
    </citation>
    <scope>NUCLEOTIDE SEQUENCE [LARGE SCALE GENOMIC DNA]</scope>
</reference>
<gene>
    <name evidence="8" type="ORF">DGYR_LOCUS7016</name>
</gene>
<organism evidence="8 9">
    <name type="scientific">Dimorphilus gyrociliatus</name>
    <dbReference type="NCBI Taxonomy" id="2664684"/>
    <lineage>
        <taxon>Eukaryota</taxon>
        <taxon>Metazoa</taxon>
        <taxon>Spiralia</taxon>
        <taxon>Lophotrochozoa</taxon>
        <taxon>Annelida</taxon>
        <taxon>Polychaeta</taxon>
        <taxon>Polychaeta incertae sedis</taxon>
        <taxon>Dinophilidae</taxon>
        <taxon>Dimorphilus</taxon>
    </lineage>
</organism>
<dbReference type="GO" id="GO:0004343">
    <property type="term" value="F:glucosamine 6-phosphate N-acetyltransferase activity"/>
    <property type="evidence" value="ECO:0007669"/>
    <property type="project" value="UniProtKB-UniRule"/>
</dbReference>
<evidence type="ECO:0000313" key="8">
    <source>
        <dbReference type="EMBL" id="CAD5118684.1"/>
    </source>
</evidence>
<dbReference type="FunFam" id="3.40.630.30:FF:000043">
    <property type="entry name" value="Glucosamine 6-phosphate N-acetyltransferase"/>
    <property type="match status" value="1"/>
</dbReference>
<dbReference type="Pfam" id="PF00583">
    <property type="entry name" value="Acetyltransf_1"/>
    <property type="match status" value="1"/>
</dbReference>
<evidence type="ECO:0000259" key="7">
    <source>
        <dbReference type="PROSITE" id="PS51186"/>
    </source>
</evidence>
<comment type="similarity">
    <text evidence="2 6">Belongs to the acetyltransferase family. GNA1 subfamily.</text>
</comment>
<dbReference type="PANTHER" id="PTHR13355:SF11">
    <property type="entry name" value="GLUCOSAMINE 6-PHOSPHATE N-ACETYLTRANSFERASE"/>
    <property type="match status" value="1"/>
</dbReference>
<dbReference type="InterPro" id="IPR039143">
    <property type="entry name" value="GNPNAT1-like"/>
</dbReference>
<evidence type="ECO:0000256" key="3">
    <source>
        <dbReference type="ARBA" id="ARBA00022679"/>
    </source>
</evidence>
<keyword evidence="9" id="KW-1185">Reference proteome</keyword>
<accession>A0A7I8VSK6</accession>
<dbReference type="SUPFAM" id="SSF55729">
    <property type="entry name" value="Acyl-CoA N-acyltransferases (Nat)"/>
    <property type="match status" value="1"/>
</dbReference>
<evidence type="ECO:0000256" key="2">
    <source>
        <dbReference type="ARBA" id="ARBA00006048"/>
    </source>
</evidence>
<evidence type="ECO:0000256" key="6">
    <source>
        <dbReference type="RuleBase" id="RU365086"/>
    </source>
</evidence>
<dbReference type="Gene3D" id="3.40.630.30">
    <property type="match status" value="1"/>
</dbReference>
<sequence length="194" mass="22691">MTKFNDLPSDDNSYLFDPKILKDINWENATCTFKNNISIANPGDSLVMRPLRDDDFHQDYLELLGQLTKVGKIEEETFFKRFEEMKECCGTYYIIVIEDLKNNRIIGTSSLIIEHKFIHTAGQRGRIEDVVVDNEFRGKQLGKLLVQALVLVAKKLGVYKISLECKIHNIPFYELFGFKKDEQSFMIQRFEEMY</sequence>
<dbReference type="EMBL" id="CAJFCJ010000009">
    <property type="protein sequence ID" value="CAD5118684.1"/>
    <property type="molecule type" value="Genomic_DNA"/>
</dbReference>
<comment type="caution">
    <text evidence="8">The sequence shown here is derived from an EMBL/GenBank/DDBJ whole genome shotgun (WGS) entry which is preliminary data.</text>
</comment>
<dbReference type="GO" id="GO:0006048">
    <property type="term" value="P:UDP-N-acetylglucosamine biosynthetic process"/>
    <property type="evidence" value="ECO:0007669"/>
    <property type="project" value="UniProtKB-UniRule"/>
</dbReference>
<dbReference type="UniPathway" id="UPA00113">
    <property type="reaction ID" value="UER00529"/>
</dbReference>
<keyword evidence="3 6" id="KW-0808">Transferase</keyword>
<evidence type="ECO:0000313" key="9">
    <source>
        <dbReference type="Proteomes" id="UP000549394"/>
    </source>
</evidence>
<comment type="pathway">
    <text evidence="1 6">Nucleotide-sugar biosynthesis; UDP-N-acetyl-alpha-D-glucosamine biosynthesis; N-acetyl-alpha-D-glucosamine 1-phosphate from alpha-D-glucosamine 6-phosphate (route I): step 1/2.</text>
</comment>
<dbReference type="OrthoDB" id="10039976at2759"/>
<keyword evidence="4 6" id="KW-0012">Acyltransferase</keyword>
<comment type="catalytic activity">
    <reaction evidence="5 6">
        <text>D-glucosamine 6-phosphate + acetyl-CoA = N-acetyl-D-glucosamine 6-phosphate + CoA + H(+)</text>
        <dbReference type="Rhea" id="RHEA:10292"/>
        <dbReference type="ChEBI" id="CHEBI:15378"/>
        <dbReference type="ChEBI" id="CHEBI:57287"/>
        <dbReference type="ChEBI" id="CHEBI:57288"/>
        <dbReference type="ChEBI" id="CHEBI:57513"/>
        <dbReference type="ChEBI" id="CHEBI:58725"/>
        <dbReference type="EC" id="2.3.1.4"/>
    </reaction>
</comment>
<evidence type="ECO:0000256" key="1">
    <source>
        <dbReference type="ARBA" id="ARBA00004832"/>
    </source>
</evidence>
<dbReference type="Proteomes" id="UP000549394">
    <property type="component" value="Unassembled WGS sequence"/>
</dbReference>
<dbReference type="PANTHER" id="PTHR13355">
    <property type="entry name" value="GLUCOSAMINE 6-PHOSPHATE N-ACETYLTRANSFERASE"/>
    <property type="match status" value="1"/>
</dbReference>
<dbReference type="CDD" id="cd04301">
    <property type="entry name" value="NAT_SF"/>
    <property type="match status" value="1"/>
</dbReference>
<dbReference type="AlphaFoldDB" id="A0A7I8VSK6"/>
<feature type="domain" description="N-acetyltransferase" evidence="7">
    <location>
        <begin position="46"/>
        <end position="194"/>
    </location>
</feature>
<dbReference type="InterPro" id="IPR000182">
    <property type="entry name" value="GNAT_dom"/>
</dbReference>
<protein>
    <recommendedName>
        <fullName evidence="6">Glucosamine 6-phosphate N-acetyltransferase</fullName>
        <ecNumber evidence="6">2.3.1.4</ecNumber>
    </recommendedName>
</protein>
<dbReference type="InterPro" id="IPR016181">
    <property type="entry name" value="Acyl_CoA_acyltransferase"/>
</dbReference>
<proteinExistence type="inferred from homology"/>
<name>A0A7I8VSK6_9ANNE</name>
<evidence type="ECO:0000256" key="4">
    <source>
        <dbReference type="ARBA" id="ARBA00023315"/>
    </source>
</evidence>
<dbReference type="PROSITE" id="PS51186">
    <property type="entry name" value="GNAT"/>
    <property type="match status" value="1"/>
</dbReference>
<dbReference type="EC" id="2.3.1.4" evidence="6"/>